<dbReference type="PANTHER" id="PTHR22933:SF32">
    <property type="entry name" value="MIND THE GAP, ISOFORM E"/>
    <property type="match status" value="1"/>
</dbReference>
<evidence type="ECO:0000313" key="4">
    <source>
        <dbReference type="Proteomes" id="UP001107558"/>
    </source>
</evidence>
<dbReference type="Gene3D" id="2.170.140.10">
    <property type="entry name" value="Chitin binding domain"/>
    <property type="match status" value="1"/>
</dbReference>
<comment type="caution">
    <text evidence="3">The sequence shown here is derived from an EMBL/GenBank/DDBJ whole genome shotgun (WGS) entry which is preliminary data.</text>
</comment>
<dbReference type="PROSITE" id="PS50940">
    <property type="entry name" value="CHIT_BIND_II"/>
    <property type="match status" value="1"/>
</dbReference>
<evidence type="ECO:0000256" key="1">
    <source>
        <dbReference type="SAM" id="SignalP"/>
    </source>
</evidence>
<dbReference type="InterPro" id="IPR002557">
    <property type="entry name" value="Chitin-bd_dom"/>
</dbReference>
<dbReference type="AlphaFoldDB" id="A0A9J6CJI6"/>
<evidence type="ECO:0000313" key="3">
    <source>
        <dbReference type="EMBL" id="KAG5682072.1"/>
    </source>
</evidence>
<dbReference type="InterPro" id="IPR052976">
    <property type="entry name" value="Scoloptoxin-like"/>
</dbReference>
<organism evidence="3 4">
    <name type="scientific">Polypedilum vanderplanki</name>
    <name type="common">Sleeping chironomid midge</name>
    <dbReference type="NCBI Taxonomy" id="319348"/>
    <lineage>
        <taxon>Eukaryota</taxon>
        <taxon>Metazoa</taxon>
        <taxon>Ecdysozoa</taxon>
        <taxon>Arthropoda</taxon>
        <taxon>Hexapoda</taxon>
        <taxon>Insecta</taxon>
        <taxon>Pterygota</taxon>
        <taxon>Neoptera</taxon>
        <taxon>Endopterygota</taxon>
        <taxon>Diptera</taxon>
        <taxon>Nematocera</taxon>
        <taxon>Chironomoidea</taxon>
        <taxon>Chironomidae</taxon>
        <taxon>Chironominae</taxon>
        <taxon>Polypedilum</taxon>
        <taxon>Polypedilum</taxon>
    </lineage>
</organism>
<dbReference type="InterPro" id="IPR036508">
    <property type="entry name" value="Chitin-bd_dom_sf"/>
</dbReference>
<name>A0A9J6CJI6_POLVA</name>
<feature type="signal peptide" evidence="1">
    <location>
        <begin position="1"/>
        <end position="23"/>
    </location>
</feature>
<sequence length="462" mass="51129">MNSSIKFLFFVIFTISLVKKSSPVCVLESDFGFSLNCNFKNSGLFRVRNLGGVKAHFGLGFSVGDELGFPESLGNVEGSKKRSANDDGMKSVARSIVDEPLNMHGVLSQQPAPPQSKATNLGLVSMQPVTSNPRYAPHPMVSNQQMITSQPFSSNSRFITANSRMIISPPAVGLETPKMTEAKAIPLGVPRFKKLPQDPKHSIYAKNSAYGANQIPTFQKLPPFLPKNYDIALEPETQASDSIPRVDLKGHSIEELAAMANVSVETIKAAIKLRQQQMIKEKNQPVTTATTILTPITKRVSSTSISTTSISTTPNLQRIEDVTEVVEIVNTPSTEIIKKSSPPIVKYKKPHYKMTSNTNYKVMNAPKEYYPAGYDKNFDDDFKSKIELPATSFHCGDQKHFPGLYADDDLGCMVFHVCALTDDGLVMKSFLCPESTLFDQTILKCNWWFYTDCKSSKSLYDH</sequence>
<dbReference type="Proteomes" id="UP001107558">
    <property type="component" value="Chromosome 1"/>
</dbReference>
<evidence type="ECO:0000259" key="2">
    <source>
        <dbReference type="PROSITE" id="PS50940"/>
    </source>
</evidence>
<keyword evidence="1" id="KW-0732">Signal</keyword>
<protein>
    <recommendedName>
        <fullName evidence="2">Chitin-binding type-2 domain-containing protein</fullName>
    </recommendedName>
</protein>
<dbReference type="GO" id="GO:0005576">
    <property type="term" value="C:extracellular region"/>
    <property type="evidence" value="ECO:0007669"/>
    <property type="project" value="InterPro"/>
</dbReference>
<dbReference type="GO" id="GO:0008061">
    <property type="term" value="F:chitin binding"/>
    <property type="evidence" value="ECO:0007669"/>
    <property type="project" value="InterPro"/>
</dbReference>
<dbReference type="EMBL" id="JADBJN010000001">
    <property type="protein sequence ID" value="KAG5682072.1"/>
    <property type="molecule type" value="Genomic_DNA"/>
</dbReference>
<dbReference type="OrthoDB" id="6505219at2759"/>
<keyword evidence="4" id="KW-1185">Reference proteome</keyword>
<dbReference type="SUPFAM" id="SSF57625">
    <property type="entry name" value="Invertebrate chitin-binding proteins"/>
    <property type="match status" value="1"/>
</dbReference>
<dbReference type="Pfam" id="PF01607">
    <property type="entry name" value="CBM_14"/>
    <property type="match status" value="1"/>
</dbReference>
<dbReference type="PANTHER" id="PTHR22933">
    <property type="entry name" value="FI18007P1-RELATED"/>
    <property type="match status" value="1"/>
</dbReference>
<proteinExistence type="predicted"/>
<reference evidence="3" key="1">
    <citation type="submission" date="2021-03" db="EMBL/GenBank/DDBJ databases">
        <title>Chromosome level genome of the anhydrobiotic midge Polypedilum vanderplanki.</title>
        <authorList>
            <person name="Yoshida Y."/>
            <person name="Kikawada T."/>
            <person name="Gusev O."/>
        </authorList>
    </citation>
    <scope>NUCLEOTIDE SEQUENCE</scope>
    <source>
        <strain evidence="3">NIAS01</strain>
        <tissue evidence="3">Whole body or cell culture</tissue>
    </source>
</reference>
<feature type="chain" id="PRO_5039950684" description="Chitin-binding type-2 domain-containing protein" evidence="1">
    <location>
        <begin position="24"/>
        <end position="462"/>
    </location>
</feature>
<feature type="domain" description="Chitin-binding type-2" evidence="2">
    <location>
        <begin position="392"/>
        <end position="455"/>
    </location>
</feature>
<accession>A0A9J6CJI6</accession>
<gene>
    <name evidence="3" type="ORF">PVAND_011454</name>
</gene>